<evidence type="ECO:0000313" key="2">
    <source>
        <dbReference type="Proteomes" id="UP001195483"/>
    </source>
</evidence>
<keyword evidence="2" id="KW-1185">Reference proteome</keyword>
<dbReference type="AlphaFoldDB" id="A0AAE0W6N3"/>
<proteinExistence type="predicted"/>
<reference evidence="1" key="1">
    <citation type="journal article" date="2021" name="Genome Biol. Evol.">
        <title>A High-Quality Reference Genome for a Parasitic Bivalve with Doubly Uniparental Inheritance (Bivalvia: Unionida).</title>
        <authorList>
            <person name="Smith C.H."/>
        </authorList>
    </citation>
    <scope>NUCLEOTIDE SEQUENCE</scope>
    <source>
        <strain evidence="1">CHS0354</strain>
    </source>
</reference>
<reference evidence="1" key="3">
    <citation type="submission" date="2023-05" db="EMBL/GenBank/DDBJ databases">
        <authorList>
            <person name="Smith C.H."/>
        </authorList>
    </citation>
    <scope>NUCLEOTIDE SEQUENCE</scope>
    <source>
        <strain evidence="1">CHS0354</strain>
        <tissue evidence="1">Mantle</tissue>
    </source>
</reference>
<evidence type="ECO:0000313" key="1">
    <source>
        <dbReference type="EMBL" id="KAK3603451.1"/>
    </source>
</evidence>
<feature type="non-terminal residue" evidence="1">
    <location>
        <position position="1"/>
    </location>
</feature>
<protein>
    <submittedName>
        <fullName evidence="1">Uncharacterized protein</fullName>
    </submittedName>
</protein>
<dbReference type="Proteomes" id="UP001195483">
    <property type="component" value="Unassembled WGS sequence"/>
</dbReference>
<reference evidence="1" key="2">
    <citation type="journal article" date="2021" name="Genome Biol. Evol.">
        <title>Developing a high-quality reference genome for a parasitic bivalve with doubly uniparental inheritance (Bivalvia: Unionida).</title>
        <authorList>
            <person name="Smith C.H."/>
        </authorList>
    </citation>
    <scope>NUCLEOTIDE SEQUENCE</scope>
    <source>
        <strain evidence="1">CHS0354</strain>
        <tissue evidence="1">Mantle</tissue>
    </source>
</reference>
<gene>
    <name evidence="1" type="ORF">CHS0354_009433</name>
</gene>
<comment type="caution">
    <text evidence="1">The sequence shown here is derived from an EMBL/GenBank/DDBJ whole genome shotgun (WGS) entry which is preliminary data.</text>
</comment>
<dbReference type="EMBL" id="JAEAOA010000609">
    <property type="protein sequence ID" value="KAK3603451.1"/>
    <property type="molecule type" value="Genomic_DNA"/>
</dbReference>
<name>A0AAE0W6N3_9BIVA</name>
<sequence>MCVKYSGHNDNSTETDYILRTAKTIERLPERHFQQPSIGVGTQQGVQVAMEYPPQPPKRKSKIKKSVKFKELGRQKLRIYY</sequence>
<organism evidence="1 2">
    <name type="scientific">Potamilus streckersoni</name>
    <dbReference type="NCBI Taxonomy" id="2493646"/>
    <lineage>
        <taxon>Eukaryota</taxon>
        <taxon>Metazoa</taxon>
        <taxon>Spiralia</taxon>
        <taxon>Lophotrochozoa</taxon>
        <taxon>Mollusca</taxon>
        <taxon>Bivalvia</taxon>
        <taxon>Autobranchia</taxon>
        <taxon>Heteroconchia</taxon>
        <taxon>Palaeoheterodonta</taxon>
        <taxon>Unionida</taxon>
        <taxon>Unionoidea</taxon>
        <taxon>Unionidae</taxon>
        <taxon>Ambleminae</taxon>
        <taxon>Lampsilini</taxon>
        <taxon>Potamilus</taxon>
    </lineage>
</organism>
<accession>A0AAE0W6N3</accession>